<dbReference type="InterPro" id="IPR036291">
    <property type="entry name" value="NAD(P)-bd_dom_sf"/>
</dbReference>
<dbReference type="GO" id="GO:0003974">
    <property type="term" value="F:UDP-N-acetylglucosamine 4-epimerase activity"/>
    <property type="evidence" value="ECO:0007669"/>
    <property type="project" value="UniProtKB-EC"/>
</dbReference>
<dbReference type="EC" id="5.1.3.2" evidence="9"/>
<feature type="domain" description="NAD(P)-binding" evidence="10">
    <location>
        <begin position="40"/>
        <end position="379"/>
    </location>
</feature>
<dbReference type="GO" id="GO:0005829">
    <property type="term" value="C:cytosol"/>
    <property type="evidence" value="ECO:0007669"/>
    <property type="project" value="TreeGrafter"/>
</dbReference>
<comment type="function">
    <text evidence="4">Catalyzes two distinct but analogous reactions: the reversible epimerization of UDP-glucose to UDP-galactose and the reversible epimerization of UDP-N-acetylglucosamine to UDP-N-acetylgalactosamine. The reaction with UDP-Gal plays a critical role in the Leloir pathway of galactose catabolism in which galactose is converted to the glycolytic intermediate glucose 6-phosphate. It contributes to the catabolism of dietary galactose and enables the endogenous biosynthesis of both UDP-Gal and UDP-GalNAc when exogenous sources are limited. Both UDP-sugar interconversions are important in the synthesis of glycoproteins and glycolipids.</text>
</comment>
<evidence type="ECO:0000256" key="6">
    <source>
        <dbReference type="ARBA" id="ARBA00023027"/>
    </source>
</evidence>
<dbReference type="InterPro" id="IPR005886">
    <property type="entry name" value="UDP_G4E"/>
</dbReference>
<gene>
    <name evidence="11" type="ORF">TCAL_03669</name>
</gene>
<dbReference type="SUPFAM" id="SSF51735">
    <property type="entry name" value="NAD(P)-binding Rossmann-fold domains"/>
    <property type="match status" value="1"/>
</dbReference>
<dbReference type="NCBIfam" id="TIGR01179">
    <property type="entry name" value="galE"/>
    <property type="match status" value="1"/>
</dbReference>
<evidence type="ECO:0000259" key="10">
    <source>
        <dbReference type="Pfam" id="PF16363"/>
    </source>
</evidence>
<comment type="catalytic activity">
    <reaction evidence="1">
        <text>UDP-N-acetyl-alpha-D-glucosamine = UDP-N-acetyl-alpha-D-galactosamine</text>
        <dbReference type="Rhea" id="RHEA:20517"/>
        <dbReference type="ChEBI" id="CHEBI:57705"/>
        <dbReference type="ChEBI" id="CHEBI:67138"/>
        <dbReference type="EC" id="5.1.3.7"/>
    </reaction>
</comment>
<dbReference type="NCBIfam" id="NF007956">
    <property type="entry name" value="PRK10675.1"/>
    <property type="match status" value="1"/>
</dbReference>
<keyword evidence="9" id="KW-0119">Carbohydrate metabolism</keyword>
<dbReference type="CDD" id="cd05247">
    <property type="entry name" value="UDP_G4E_1_SDR_e"/>
    <property type="match status" value="1"/>
</dbReference>
<evidence type="ECO:0000313" key="11">
    <source>
        <dbReference type="EMBL" id="TRY61094.1"/>
    </source>
</evidence>
<evidence type="ECO:0000256" key="8">
    <source>
        <dbReference type="ARBA" id="ARBA00023235"/>
    </source>
</evidence>
<comment type="similarity">
    <text evidence="9">Belongs to the NAD(P)-dependent epimerase/dehydratase family.</text>
</comment>
<sequence>MPITSGHGQTRFDQSPVLIMAPQVPSENDCIMSGTGKTIFVTGGGGYVASHCIVGLLEEDFNVIAVDNFVNCIKDQSGTADINGQGSLMPESLVRVQKLTGKSLTFYEADLCNIDSLRSVFTKHKIDGVIHFAALKAVGESCALPLKYYGNNVMGSSNLMEVMMEFGVKKIVFSSSATVYGSPEYLPLDEKHPTGKCTNPYGKTKFFMEEIMKDVCAANNDWGCMLLRYFNPVGAHPSGDIGEDPQGVPNNLMPYIAQVAVGRREKLMVYGHDYDTPDGTGVRDYIHVMDIADGHVAAARALVHPEFLGVKIYNLGTGKGASVLDVVKAFEEASGQKVPYELCPRRAGDVGSSYATCELVYKELGWKAKLSLYDMCKDMWTWQSKNAKGYRKD</sequence>
<dbReference type="PANTHER" id="PTHR43725:SF47">
    <property type="entry name" value="UDP-GLUCOSE 4-EPIMERASE"/>
    <property type="match status" value="1"/>
</dbReference>
<keyword evidence="6 9" id="KW-0520">NAD</keyword>
<dbReference type="Gene3D" id="3.90.25.10">
    <property type="entry name" value="UDP-galactose 4-epimerase, domain 1"/>
    <property type="match status" value="1"/>
</dbReference>
<evidence type="ECO:0000256" key="9">
    <source>
        <dbReference type="RuleBase" id="RU366046"/>
    </source>
</evidence>
<dbReference type="PRINTS" id="PR01713">
    <property type="entry name" value="NUCEPIMERASE"/>
</dbReference>
<reference evidence="11 12" key="1">
    <citation type="journal article" date="2018" name="Nat. Ecol. Evol.">
        <title>Genomic signatures of mitonuclear coevolution across populations of Tigriopus californicus.</title>
        <authorList>
            <person name="Barreto F.S."/>
            <person name="Watson E.T."/>
            <person name="Lima T.G."/>
            <person name="Willett C.S."/>
            <person name="Edmands S."/>
            <person name="Li W."/>
            <person name="Burton R.S."/>
        </authorList>
    </citation>
    <scope>NUCLEOTIDE SEQUENCE [LARGE SCALE GENOMIC DNA]</scope>
    <source>
        <strain evidence="11 12">San Diego</strain>
    </source>
</reference>
<comment type="caution">
    <text evidence="11">The sequence shown here is derived from an EMBL/GenBank/DDBJ whole genome shotgun (WGS) entry which is preliminary data.</text>
</comment>
<dbReference type="Pfam" id="PF16363">
    <property type="entry name" value="GDP_Man_Dehyd"/>
    <property type="match status" value="1"/>
</dbReference>
<dbReference type="Proteomes" id="UP000318571">
    <property type="component" value="Chromosome 8"/>
</dbReference>
<comment type="pathway">
    <text evidence="5 9">Carbohydrate metabolism; galactose metabolism.</text>
</comment>
<proteinExistence type="inferred from homology"/>
<evidence type="ECO:0000256" key="3">
    <source>
        <dbReference type="ARBA" id="ARBA00001911"/>
    </source>
</evidence>
<organism evidence="11 12">
    <name type="scientific">Tigriopus californicus</name>
    <name type="common">Marine copepod</name>
    <dbReference type="NCBI Taxonomy" id="6832"/>
    <lineage>
        <taxon>Eukaryota</taxon>
        <taxon>Metazoa</taxon>
        <taxon>Ecdysozoa</taxon>
        <taxon>Arthropoda</taxon>
        <taxon>Crustacea</taxon>
        <taxon>Multicrustacea</taxon>
        <taxon>Hexanauplia</taxon>
        <taxon>Copepoda</taxon>
        <taxon>Harpacticoida</taxon>
        <taxon>Harpacticidae</taxon>
        <taxon>Tigriopus</taxon>
    </lineage>
</organism>
<dbReference type="UniPathway" id="UPA00214"/>
<dbReference type="Gene3D" id="3.40.50.720">
    <property type="entry name" value="NAD(P)-binding Rossmann-like Domain"/>
    <property type="match status" value="1"/>
</dbReference>
<evidence type="ECO:0000256" key="4">
    <source>
        <dbReference type="ARBA" id="ARBA00002760"/>
    </source>
</evidence>
<accession>A0A553N6M4</accession>
<dbReference type="OMA" id="RDYDTPD"/>
<evidence type="ECO:0000256" key="5">
    <source>
        <dbReference type="ARBA" id="ARBA00004947"/>
    </source>
</evidence>
<dbReference type="PANTHER" id="PTHR43725">
    <property type="entry name" value="UDP-GLUCOSE 4-EPIMERASE"/>
    <property type="match status" value="1"/>
</dbReference>
<keyword evidence="12" id="KW-1185">Reference proteome</keyword>
<evidence type="ECO:0000256" key="1">
    <source>
        <dbReference type="ARBA" id="ARBA00000014"/>
    </source>
</evidence>
<keyword evidence="8 9" id="KW-0413">Isomerase</keyword>
<dbReference type="GO" id="GO:0003978">
    <property type="term" value="F:UDP-glucose 4-epimerase activity"/>
    <property type="evidence" value="ECO:0007669"/>
    <property type="project" value="UniProtKB-UniRule"/>
</dbReference>
<dbReference type="AlphaFoldDB" id="A0A553N6M4"/>
<comment type="cofactor">
    <cofactor evidence="3 9">
        <name>NAD(+)</name>
        <dbReference type="ChEBI" id="CHEBI:57540"/>
    </cofactor>
</comment>
<comment type="subunit">
    <text evidence="9">Homodimer.</text>
</comment>
<name>A0A553N6M4_TIGCA</name>
<dbReference type="InterPro" id="IPR016040">
    <property type="entry name" value="NAD(P)-bd_dom"/>
</dbReference>
<evidence type="ECO:0000313" key="12">
    <source>
        <dbReference type="Proteomes" id="UP000318571"/>
    </source>
</evidence>
<protein>
    <recommendedName>
        <fullName evidence="9">UDP-glucose 4-epimerase</fullName>
        <ecNumber evidence="9">5.1.3.2</ecNumber>
    </recommendedName>
</protein>
<keyword evidence="7" id="KW-0299">Galactose metabolism</keyword>
<dbReference type="EMBL" id="VCGU01000459">
    <property type="protein sequence ID" value="TRY61094.1"/>
    <property type="molecule type" value="Genomic_DNA"/>
</dbReference>
<dbReference type="GO" id="GO:0033499">
    <property type="term" value="P:galactose catabolic process via UDP-galactose, Leloir pathway"/>
    <property type="evidence" value="ECO:0007669"/>
    <property type="project" value="TreeGrafter"/>
</dbReference>
<evidence type="ECO:0000256" key="7">
    <source>
        <dbReference type="ARBA" id="ARBA00023144"/>
    </source>
</evidence>
<comment type="catalytic activity">
    <reaction evidence="2 9">
        <text>UDP-alpha-D-glucose = UDP-alpha-D-galactose</text>
        <dbReference type="Rhea" id="RHEA:22168"/>
        <dbReference type="ChEBI" id="CHEBI:58885"/>
        <dbReference type="ChEBI" id="CHEBI:66914"/>
        <dbReference type="EC" id="5.1.3.2"/>
    </reaction>
</comment>
<dbReference type="STRING" id="6832.A0A553N6M4"/>
<evidence type="ECO:0000256" key="2">
    <source>
        <dbReference type="ARBA" id="ARBA00000083"/>
    </source>
</evidence>